<evidence type="ECO:0000256" key="1">
    <source>
        <dbReference type="SAM" id="SignalP"/>
    </source>
</evidence>
<protein>
    <submittedName>
        <fullName evidence="2">Uncharacterized protein</fullName>
    </submittedName>
</protein>
<proteinExistence type="predicted"/>
<sequence>MTFQIRARRWTVVMAGILSSALVVASQPSKSNASSAVAPLDQSQGGALHFFRVDASAPAGYVD</sequence>
<accession>A0A917Z257</accession>
<reference evidence="2" key="2">
    <citation type="submission" date="2020-09" db="EMBL/GenBank/DDBJ databases">
        <authorList>
            <person name="Sun Q."/>
            <person name="Zhou Y."/>
        </authorList>
    </citation>
    <scope>NUCLEOTIDE SEQUENCE</scope>
    <source>
        <strain evidence="2">CGMCC 4.7368</strain>
    </source>
</reference>
<evidence type="ECO:0000313" key="2">
    <source>
        <dbReference type="EMBL" id="GGO73010.1"/>
    </source>
</evidence>
<evidence type="ECO:0000313" key="3">
    <source>
        <dbReference type="Proteomes" id="UP000646523"/>
    </source>
</evidence>
<reference evidence="2" key="1">
    <citation type="journal article" date="2014" name="Int. J. Syst. Evol. Microbiol.">
        <title>Complete genome sequence of Corynebacterium casei LMG S-19264T (=DSM 44701T), isolated from a smear-ripened cheese.</title>
        <authorList>
            <consortium name="US DOE Joint Genome Institute (JGI-PGF)"/>
            <person name="Walter F."/>
            <person name="Albersmeier A."/>
            <person name="Kalinowski J."/>
            <person name="Ruckert C."/>
        </authorList>
    </citation>
    <scope>NUCLEOTIDE SEQUENCE</scope>
    <source>
        <strain evidence="2">CGMCC 4.7368</strain>
    </source>
</reference>
<feature type="chain" id="PRO_5039171722" evidence="1">
    <location>
        <begin position="26"/>
        <end position="63"/>
    </location>
</feature>
<name>A0A917Z257_9ACTN</name>
<organism evidence="2 3">
    <name type="scientific">Nonomuraea cavernae</name>
    <dbReference type="NCBI Taxonomy" id="2045107"/>
    <lineage>
        <taxon>Bacteria</taxon>
        <taxon>Bacillati</taxon>
        <taxon>Actinomycetota</taxon>
        <taxon>Actinomycetes</taxon>
        <taxon>Streptosporangiales</taxon>
        <taxon>Streptosporangiaceae</taxon>
        <taxon>Nonomuraea</taxon>
    </lineage>
</organism>
<feature type="signal peptide" evidence="1">
    <location>
        <begin position="1"/>
        <end position="25"/>
    </location>
</feature>
<dbReference type="Proteomes" id="UP000646523">
    <property type="component" value="Unassembled WGS sequence"/>
</dbReference>
<dbReference type="AlphaFoldDB" id="A0A917Z257"/>
<keyword evidence="3" id="KW-1185">Reference proteome</keyword>
<gene>
    <name evidence="2" type="ORF">GCM10012289_42410</name>
</gene>
<comment type="caution">
    <text evidence="2">The sequence shown here is derived from an EMBL/GenBank/DDBJ whole genome shotgun (WGS) entry which is preliminary data.</text>
</comment>
<dbReference type="EMBL" id="BMNH01000013">
    <property type="protein sequence ID" value="GGO73010.1"/>
    <property type="molecule type" value="Genomic_DNA"/>
</dbReference>
<dbReference type="RefSeq" id="WP_194518798.1">
    <property type="nucleotide sequence ID" value="NZ_JAIWLU010000015.1"/>
</dbReference>
<keyword evidence="1" id="KW-0732">Signal</keyword>